<keyword evidence="2" id="KW-0349">Heme</keyword>
<dbReference type="GO" id="GO:0020037">
    <property type="term" value="F:heme binding"/>
    <property type="evidence" value="ECO:0007669"/>
    <property type="project" value="InterPro"/>
</dbReference>
<dbReference type="PANTHER" id="PTHR32439">
    <property type="entry name" value="FERREDOXIN--NITRITE REDUCTASE, CHLOROPLASTIC"/>
    <property type="match status" value="1"/>
</dbReference>
<keyword evidence="1" id="KW-0004">4Fe-4S</keyword>
<dbReference type="EMBL" id="UINC01006709">
    <property type="protein sequence ID" value="SVA29170.1"/>
    <property type="molecule type" value="Genomic_DNA"/>
</dbReference>
<evidence type="ECO:0000256" key="4">
    <source>
        <dbReference type="ARBA" id="ARBA00023002"/>
    </source>
</evidence>
<dbReference type="Pfam" id="PF03460">
    <property type="entry name" value="NIR_SIR_ferr"/>
    <property type="match status" value="2"/>
</dbReference>
<keyword evidence="3" id="KW-0479">Metal-binding</keyword>
<proteinExistence type="predicted"/>
<accession>A0A381UM21</accession>
<dbReference type="InterPro" id="IPR051329">
    <property type="entry name" value="NIR_SIR_4Fe-4S"/>
</dbReference>
<evidence type="ECO:0000259" key="7">
    <source>
        <dbReference type="Pfam" id="PF01077"/>
    </source>
</evidence>
<dbReference type="InterPro" id="IPR036136">
    <property type="entry name" value="Nit/Sulf_reduc_fer-like_dom_sf"/>
</dbReference>
<evidence type="ECO:0008006" key="10">
    <source>
        <dbReference type="Google" id="ProtNLM"/>
    </source>
</evidence>
<dbReference type="Pfam" id="PF01077">
    <property type="entry name" value="NIR_SIR"/>
    <property type="match status" value="2"/>
</dbReference>
<dbReference type="InterPro" id="IPR045854">
    <property type="entry name" value="NO2/SO3_Rdtase_4Fe4S_sf"/>
</dbReference>
<evidence type="ECO:0000313" key="9">
    <source>
        <dbReference type="EMBL" id="SVA29170.1"/>
    </source>
</evidence>
<dbReference type="AlphaFoldDB" id="A0A381UM21"/>
<dbReference type="GO" id="GO:0051539">
    <property type="term" value="F:4 iron, 4 sulfur cluster binding"/>
    <property type="evidence" value="ECO:0007669"/>
    <property type="project" value="UniProtKB-KW"/>
</dbReference>
<evidence type="ECO:0000256" key="5">
    <source>
        <dbReference type="ARBA" id="ARBA00023004"/>
    </source>
</evidence>
<feature type="domain" description="Nitrite/Sulfite reductase ferredoxin-like" evidence="8">
    <location>
        <begin position="53"/>
        <end position="111"/>
    </location>
</feature>
<keyword evidence="5" id="KW-0408">Iron</keyword>
<keyword evidence="4" id="KW-0560">Oxidoreductase</keyword>
<protein>
    <recommendedName>
        <fullName evidence="10">Sulfite reductase</fullName>
    </recommendedName>
</protein>
<dbReference type="InterPro" id="IPR005117">
    <property type="entry name" value="NiRdtase/SiRdtase_haem-b_fer"/>
</dbReference>
<evidence type="ECO:0000256" key="6">
    <source>
        <dbReference type="ARBA" id="ARBA00023014"/>
    </source>
</evidence>
<feature type="domain" description="Nitrite/Sulfite reductase ferredoxin-like" evidence="8">
    <location>
        <begin position="345"/>
        <end position="392"/>
    </location>
</feature>
<dbReference type="Gene3D" id="3.30.413.10">
    <property type="entry name" value="Sulfite Reductase Hemoprotein, domain 1"/>
    <property type="match status" value="2"/>
</dbReference>
<dbReference type="InterPro" id="IPR006067">
    <property type="entry name" value="NO2/SO3_Rdtase_4Fe4S_dom"/>
</dbReference>
<evidence type="ECO:0000256" key="1">
    <source>
        <dbReference type="ARBA" id="ARBA00022485"/>
    </source>
</evidence>
<evidence type="ECO:0000256" key="3">
    <source>
        <dbReference type="ARBA" id="ARBA00022723"/>
    </source>
</evidence>
<keyword evidence="6" id="KW-0411">Iron-sulfur</keyword>
<name>A0A381UM21_9ZZZZ</name>
<feature type="domain" description="Nitrite/sulphite reductase 4Fe-4S" evidence="7">
    <location>
        <begin position="411"/>
        <end position="547"/>
    </location>
</feature>
<dbReference type="GO" id="GO:0046872">
    <property type="term" value="F:metal ion binding"/>
    <property type="evidence" value="ECO:0007669"/>
    <property type="project" value="UniProtKB-KW"/>
</dbReference>
<gene>
    <name evidence="9" type="ORF">METZ01_LOCUS82024</name>
</gene>
<dbReference type="SUPFAM" id="SSF56014">
    <property type="entry name" value="Nitrite and sulphite reductase 4Fe-4S domain-like"/>
    <property type="match status" value="2"/>
</dbReference>
<evidence type="ECO:0000259" key="8">
    <source>
        <dbReference type="Pfam" id="PF03460"/>
    </source>
</evidence>
<feature type="domain" description="Nitrite/sulphite reductase 4Fe-4S" evidence="7">
    <location>
        <begin position="119"/>
        <end position="273"/>
    </location>
</feature>
<dbReference type="PANTHER" id="PTHR32439:SF9">
    <property type="entry name" value="BLR3264 PROTEIN"/>
    <property type="match status" value="1"/>
</dbReference>
<evidence type="ECO:0000256" key="2">
    <source>
        <dbReference type="ARBA" id="ARBA00022617"/>
    </source>
</evidence>
<sequence length="552" mass="61957">MYRYNQFDQQFIQERVDQYRDQTARYLAGEISDDAFQQLRLRNGLYIQRLAPMLRIAVPYGTISSRQLKVIAEISRNYDKGYGHLSTRQNIQLNWPELEEVPDILADLAEVGMHAIQTSGSCVRNVTTDHFAGVSADEEVDARPYCELLRQWSTYHPEFDWLPRKFKIALNGSSSDRAATAVHDIGIEARKIPSGDVVLDVYVGGGLGRTPVIGSLIRTGLAERDLLTYVEAILRVYNRYGRRDNKYKARIKILVRAMTPNIFREKVDAEWEHLHDGPGALTDEEILRVKNSFVPPTYADLNNEESLLGLQRLKNHHFDAWVENNVDAHKRTGYAIVSLSTKIPGIPPGDVTDIQMDAVADWSDKYGYGEIRISHEQNFVLPDVRQSDLLELFVTAEKHALGAANVGLLTDVICCPGGDYCSLANAKSIPVAEEIQRQFDDYDYLHDLGPLDLNISGCMNACGHHHVGHIGILGVDKKGAEFYQISLGGHAGKNASLGEIIGPSFSRADVTGSIVKILDVYIQSRVQDETFLDCYRRIGMQRFKERVYANAG</sequence>
<dbReference type="Gene3D" id="3.90.480.20">
    <property type="match status" value="2"/>
</dbReference>
<organism evidence="9">
    <name type="scientific">marine metagenome</name>
    <dbReference type="NCBI Taxonomy" id="408172"/>
    <lineage>
        <taxon>unclassified sequences</taxon>
        <taxon>metagenomes</taxon>
        <taxon>ecological metagenomes</taxon>
    </lineage>
</organism>
<dbReference type="GO" id="GO:0016491">
    <property type="term" value="F:oxidoreductase activity"/>
    <property type="evidence" value="ECO:0007669"/>
    <property type="project" value="UniProtKB-KW"/>
</dbReference>
<dbReference type="SUPFAM" id="SSF55124">
    <property type="entry name" value="Nitrite/Sulfite reductase N-terminal domain-like"/>
    <property type="match status" value="2"/>
</dbReference>
<reference evidence="9" key="1">
    <citation type="submission" date="2018-05" db="EMBL/GenBank/DDBJ databases">
        <authorList>
            <person name="Lanie J.A."/>
            <person name="Ng W.-L."/>
            <person name="Kazmierczak K.M."/>
            <person name="Andrzejewski T.M."/>
            <person name="Davidsen T.M."/>
            <person name="Wayne K.J."/>
            <person name="Tettelin H."/>
            <person name="Glass J.I."/>
            <person name="Rusch D."/>
            <person name="Podicherti R."/>
            <person name="Tsui H.-C.T."/>
            <person name="Winkler M.E."/>
        </authorList>
    </citation>
    <scope>NUCLEOTIDE SEQUENCE</scope>
</reference>